<dbReference type="Gene3D" id="3.30.200.20">
    <property type="entry name" value="Phosphorylase Kinase, domain 1"/>
    <property type="match status" value="1"/>
</dbReference>
<evidence type="ECO:0000313" key="14">
    <source>
        <dbReference type="Proteomes" id="UP001383192"/>
    </source>
</evidence>
<keyword evidence="6 13" id="KW-0418">Kinase</keyword>
<evidence type="ECO:0000256" key="3">
    <source>
        <dbReference type="ARBA" id="ARBA00022527"/>
    </source>
</evidence>
<feature type="compositionally biased region" description="Low complexity" evidence="11">
    <location>
        <begin position="827"/>
        <end position="844"/>
    </location>
</feature>
<evidence type="ECO:0000256" key="10">
    <source>
        <dbReference type="PROSITE-ProRule" id="PRU10141"/>
    </source>
</evidence>
<dbReference type="AlphaFoldDB" id="A0AAW0DA93"/>
<feature type="compositionally biased region" description="Low complexity" evidence="11">
    <location>
        <begin position="602"/>
        <end position="611"/>
    </location>
</feature>
<evidence type="ECO:0000256" key="2">
    <source>
        <dbReference type="ARBA" id="ARBA00012513"/>
    </source>
</evidence>
<dbReference type="InterPro" id="IPR008271">
    <property type="entry name" value="Ser/Thr_kinase_AS"/>
</dbReference>
<dbReference type="InterPro" id="IPR017441">
    <property type="entry name" value="Protein_kinase_ATP_BS"/>
</dbReference>
<protein>
    <recommendedName>
        <fullName evidence="2">non-specific serine/threonine protein kinase</fullName>
        <ecNumber evidence="2">2.7.11.1</ecNumber>
    </recommendedName>
</protein>
<dbReference type="EC" id="2.7.11.1" evidence="2"/>
<comment type="caution">
    <text evidence="13">The sequence shown here is derived from an EMBL/GenBank/DDBJ whole genome shotgun (WGS) entry which is preliminary data.</text>
</comment>
<feature type="region of interest" description="Disordered" evidence="11">
    <location>
        <begin position="335"/>
        <end position="617"/>
    </location>
</feature>
<dbReference type="SMART" id="SM00220">
    <property type="entry name" value="S_TKc"/>
    <property type="match status" value="1"/>
</dbReference>
<keyword evidence="3" id="KW-0723">Serine/threonine-protein kinase</keyword>
<sequence>MAQPSVHQLYKRLETVGKGAYGSVSKGIHIPTGNAVALKIINLDTADDDVEDIQREVALLTQLRDAPNITKYYGCYMDGPRVWIVMELAQGGSVLSLMKVSRDGCIEEKYVSVIIREVLVGLSYLHKVPVIHRDMKAANVLVTATGKVMICDFGVSALLQTASSKRNTLTGTPYWMAPEVVQATPAYDTKADIWSLGIMIYEMVKGSPPHSHLDKFKVMDLIPRAKPPTLPGNEGSKDMRDFMAFCLKELPSERLPADELLKTKWMKSIQKVNVSVLQDLVRRLEVAGPRASLAGPLDWEQEQFDELDEDDNWAFETVRGRPSQLLLDDEMLDADFPESSQPQATIRATASTPLPSSLRGLFPDEPSSQNTFRPPPFLRQNAPSPPNAPSPSPSPVPSRPPKQPLSLEINDDERAKTNNFVFPRPGARSKLNTSTSATASDEEVASSPVQGSDANNKDDSSPASDQSPSTGGTVRSSSYRDIRSIRGLPDISIPPHPSSDAAFNGASASPAEPSPPTALSMSTPDISSPLPPTTKPTITRKRSKSNAEGLGSQTSGFSARRDVNMKLTTPGSFQFPPTTRSTTISTSSTSTVLPLQPHKKSPTQPNSTSQPPVTPPIVHQATYSLDTMASGKRFPPATSRSPPSIARTRSATALPDNAKVAQVFIPDLPDFPLVPPVKPFAEARRNRSGSDSSSSSRAAINLGTPGLKDVIKIPSLSSEHQLGLSDLLPPSPSAVVNPRTFSPSPSHLNSSMTMPSPAMSYQHSAFKDAVSSSSKAAPFILGLPRTSSPPPFDNVRSGSADSSHINMHPHPSPALHHSNHHTHYTSHSRGYSTSHHPSSSLTSNSSLVGIGSSALLPSGLPVLRPVDFAALATTESTHAELARTIDDLARCLAAVEEGLNGILEPTNSYVDAIEEEQEDLGSGSGIEEEGYDVPGDNDTINDDMDHTIDADSGSYFPASLTERTTGKPILVGG</sequence>
<feature type="binding site" evidence="10">
    <location>
        <position position="39"/>
    </location>
    <ligand>
        <name>ATP</name>
        <dbReference type="ChEBI" id="CHEBI:30616"/>
    </ligand>
</feature>
<feature type="compositionally biased region" description="Basic residues" evidence="11">
    <location>
        <begin position="817"/>
        <end position="826"/>
    </location>
</feature>
<dbReference type="PANTHER" id="PTHR48012">
    <property type="entry name" value="STERILE20-LIKE KINASE, ISOFORM B-RELATED"/>
    <property type="match status" value="1"/>
</dbReference>
<dbReference type="Pfam" id="PF00069">
    <property type="entry name" value="Pkinase"/>
    <property type="match status" value="1"/>
</dbReference>
<dbReference type="Proteomes" id="UP001383192">
    <property type="component" value="Unassembled WGS sequence"/>
</dbReference>
<feature type="compositionally biased region" description="Polar residues" evidence="11">
    <location>
        <begin position="638"/>
        <end position="651"/>
    </location>
</feature>
<comment type="catalytic activity">
    <reaction evidence="9">
        <text>L-seryl-[protein] + ATP = O-phospho-L-seryl-[protein] + ADP + H(+)</text>
        <dbReference type="Rhea" id="RHEA:17989"/>
        <dbReference type="Rhea" id="RHEA-COMP:9863"/>
        <dbReference type="Rhea" id="RHEA-COMP:11604"/>
        <dbReference type="ChEBI" id="CHEBI:15378"/>
        <dbReference type="ChEBI" id="CHEBI:29999"/>
        <dbReference type="ChEBI" id="CHEBI:30616"/>
        <dbReference type="ChEBI" id="CHEBI:83421"/>
        <dbReference type="ChEBI" id="CHEBI:456216"/>
        <dbReference type="EC" id="2.7.11.1"/>
    </reaction>
</comment>
<evidence type="ECO:0000256" key="1">
    <source>
        <dbReference type="ARBA" id="ARBA00008874"/>
    </source>
</evidence>
<feature type="compositionally biased region" description="Polar residues" evidence="11">
    <location>
        <begin position="566"/>
        <end position="577"/>
    </location>
</feature>
<evidence type="ECO:0000313" key="13">
    <source>
        <dbReference type="EMBL" id="KAK7049230.1"/>
    </source>
</evidence>
<dbReference type="GO" id="GO:0004674">
    <property type="term" value="F:protein serine/threonine kinase activity"/>
    <property type="evidence" value="ECO:0007669"/>
    <property type="project" value="UniProtKB-KW"/>
</dbReference>
<dbReference type="PROSITE" id="PS00108">
    <property type="entry name" value="PROTEIN_KINASE_ST"/>
    <property type="match status" value="1"/>
</dbReference>
<dbReference type="InterPro" id="IPR050629">
    <property type="entry name" value="STE20/SPS1-PAK"/>
</dbReference>
<evidence type="ECO:0000256" key="5">
    <source>
        <dbReference type="ARBA" id="ARBA00022741"/>
    </source>
</evidence>
<feature type="compositionally biased region" description="Polar residues" evidence="11">
    <location>
        <begin position="796"/>
        <end position="805"/>
    </location>
</feature>
<dbReference type="PROSITE" id="PS50011">
    <property type="entry name" value="PROTEIN_KINASE_DOM"/>
    <property type="match status" value="1"/>
</dbReference>
<feature type="domain" description="Protein kinase" evidence="12">
    <location>
        <begin position="10"/>
        <end position="266"/>
    </location>
</feature>
<gene>
    <name evidence="13" type="primary">KIC1</name>
    <name evidence="13" type="ORF">VNI00_005831</name>
</gene>
<evidence type="ECO:0000256" key="8">
    <source>
        <dbReference type="ARBA" id="ARBA00047899"/>
    </source>
</evidence>
<keyword evidence="5 10" id="KW-0547">Nucleotide-binding</keyword>
<dbReference type="FunFam" id="1.10.510.10:FF:000499">
    <property type="entry name" value="Serine/threonine-protein kinase KIC1"/>
    <property type="match status" value="1"/>
</dbReference>
<evidence type="ECO:0000256" key="4">
    <source>
        <dbReference type="ARBA" id="ARBA00022679"/>
    </source>
</evidence>
<evidence type="ECO:0000259" key="12">
    <source>
        <dbReference type="PROSITE" id="PS50011"/>
    </source>
</evidence>
<dbReference type="PROSITE" id="PS00107">
    <property type="entry name" value="PROTEIN_KINASE_ATP"/>
    <property type="match status" value="1"/>
</dbReference>
<dbReference type="SUPFAM" id="SSF56112">
    <property type="entry name" value="Protein kinase-like (PK-like)"/>
    <property type="match status" value="1"/>
</dbReference>
<evidence type="ECO:0000256" key="7">
    <source>
        <dbReference type="ARBA" id="ARBA00022840"/>
    </source>
</evidence>
<name>A0AAW0DA93_9AGAR</name>
<accession>A0AAW0DA93</accession>
<proteinExistence type="inferred from homology"/>
<feature type="compositionally biased region" description="Pro residues" evidence="11">
    <location>
        <begin position="373"/>
        <end position="403"/>
    </location>
</feature>
<reference evidence="13 14" key="1">
    <citation type="submission" date="2024-01" db="EMBL/GenBank/DDBJ databases">
        <title>A draft genome for a cacao thread blight-causing isolate of Paramarasmius palmivorus.</title>
        <authorList>
            <person name="Baruah I.K."/>
            <person name="Bukari Y."/>
            <person name="Amoako-Attah I."/>
            <person name="Meinhardt L.W."/>
            <person name="Bailey B.A."/>
            <person name="Cohen S.P."/>
        </authorList>
    </citation>
    <scope>NUCLEOTIDE SEQUENCE [LARGE SCALE GENOMIC DNA]</scope>
    <source>
        <strain evidence="13 14">GH-12</strain>
    </source>
</reference>
<dbReference type="GO" id="GO:0005524">
    <property type="term" value="F:ATP binding"/>
    <property type="evidence" value="ECO:0007669"/>
    <property type="project" value="UniProtKB-UniRule"/>
</dbReference>
<dbReference type="EMBL" id="JAYKXP010000017">
    <property type="protein sequence ID" value="KAK7049230.1"/>
    <property type="molecule type" value="Genomic_DNA"/>
</dbReference>
<evidence type="ECO:0000256" key="11">
    <source>
        <dbReference type="SAM" id="MobiDB-lite"/>
    </source>
</evidence>
<dbReference type="InterPro" id="IPR000719">
    <property type="entry name" value="Prot_kinase_dom"/>
</dbReference>
<dbReference type="Gene3D" id="1.10.510.10">
    <property type="entry name" value="Transferase(Phosphotransferase) domain 1"/>
    <property type="match status" value="1"/>
</dbReference>
<feature type="compositionally biased region" description="Low complexity" evidence="11">
    <location>
        <begin position="578"/>
        <end position="591"/>
    </location>
</feature>
<dbReference type="InterPro" id="IPR011009">
    <property type="entry name" value="Kinase-like_dom_sf"/>
</dbReference>
<evidence type="ECO:0000256" key="9">
    <source>
        <dbReference type="ARBA" id="ARBA00048679"/>
    </source>
</evidence>
<feature type="compositionally biased region" description="Polar residues" evidence="11">
    <location>
        <begin position="338"/>
        <end position="355"/>
    </location>
</feature>
<organism evidence="13 14">
    <name type="scientific">Paramarasmius palmivorus</name>
    <dbReference type="NCBI Taxonomy" id="297713"/>
    <lineage>
        <taxon>Eukaryota</taxon>
        <taxon>Fungi</taxon>
        <taxon>Dikarya</taxon>
        <taxon>Basidiomycota</taxon>
        <taxon>Agaricomycotina</taxon>
        <taxon>Agaricomycetes</taxon>
        <taxon>Agaricomycetidae</taxon>
        <taxon>Agaricales</taxon>
        <taxon>Marasmiineae</taxon>
        <taxon>Marasmiaceae</taxon>
        <taxon>Paramarasmius</taxon>
    </lineage>
</organism>
<keyword evidence="7 10" id="KW-0067">ATP-binding</keyword>
<comment type="catalytic activity">
    <reaction evidence="8">
        <text>L-threonyl-[protein] + ATP = O-phospho-L-threonyl-[protein] + ADP + H(+)</text>
        <dbReference type="Rhea" id="RHEA:46608"/>
        <dbReference type="Rhea" id="RHEA-COMP:11060"/>
        <dbReference type="Rhea" id="RHEA-COMP:11605"/>
        <dbReference type="ChEBI" id="CHEBI:15378"/>
        <dbReference type="ChEBI" id="CHEBI:30013"/>
        <dbReference type="ChEBI" id="CHEBI:30616"/>
        <dbReference type="ChEBI" id="CHEBI:61977"/>
        <dbReference type="ChEBI" id="CHEBI:456216"/>
        <dbReference type="EC" id="2.7.11.1"/>
    </reaction>
</comment>
<feature type="region of interest" description="Disordered" evidence="11">
    <location>
        <begin position="629"/>
        <end position="653"/>
    </location>
</feature>
<feature type="compositionally biased region" description="Low complexity" evidence="11">
    <location>
        <begin position="461"/>
        <end position="477"/>
    </location>
</feature>
<feature type="compositionally biased region" description="Polar residues" evidence="11">
    <location>
        <begin position="430"/>
        <end position="439"/>
    </location>
</feature>
<evidence type="ECO:0000256" key="6">
    <source>
        <dbReference type="ARBA" id="ARBA00022777"/>
    </source>
</evidence>
<dbReference type="PANTHER" id="PTHR48012:SF21">
    <property type="entry name" value="PH DOMAIN-CONTAINING PROTEIN"/>
    <property type="match status" value="1"/>
</dbReference>
<dbReference type="GO" id="GO:0005737">
    <property type="term" value="C:cytoplasm"/>
    <property type="evidence" value="ECO:0007669"/>
    <property type="project" value="TreeGrafter"/>
</dbReference>
<keyword evidence="4" id="KW-0808">Transferase</keyword>
<keyword evidence="14" id="KW-1185">Reference proteome</keyword>
<feature type="region of interest" description="Disordered" evidence="11">
    <location>
        <begin position="781"/>
        <end position="844"/>
    </location>
</feature>
<comment type="similarity">
    <text evidence="1">Belongs to the protein kinase superfamily. STE Ser/Thr protein kinase family. STE20 subfamily.</text>
</comment>